<dbReference type="InterPro" id="IPR008630">
    <property type="entry name" value="Glyco_trans_34"/>
</dbReference>
<evidence type="ECO:0000256" key="2">
    <source>
        <dbReference type="ARBA" id="ARBA00022676"/>
    </source>
</evidence>
<dbReference type="GO" id="GO:0006487">
    <property type="term" value="P:protein N-linked glycosylation"/>
    <property type="evidence" value="ECO:0007669"/>
    <property type="project" value="TreeGrafter"/>
</dbReference>
<evidence type="ECO:0000256" key="4">
    <source>
        <dbReference type="SAM" id="Phobius"/>
    </source>
</evidence>
<dbReference type="GO" id="GO:0000139">
    <property type="term" value="C:Golgi membrane"/>
    <property type="evidence" value="ECO:0007669"/>
    <property type="project" value="TreeGrafter"/>
</dbReference>
<keyword evidence="2" id="KW-0328">Glycosyltransferase</keyword>
<organism evidence="5 6">
    <name type="scientific">Sphaerulina musiva (strain SO2202)</name>
    <name type="common">Poplar stem canker fungus</name>
    <name type="synonym">Septoria musiva</name>
    <dbReference type="NCBI Taxonomy" id="692275"/>
    <lineage>
        <taxon>Eukaryota</taxon>
        <taxon>Fungi</taxon>
        <taxon>Dikarya</taxon>
        <taxon>Ascomycota</taxon>
        <taxon>Pezizomycotina</taxon>
        <taxon>Dothideomycetes</taxon>
        <taxon>Dothideomycetidae</taxon>
        <taxon>Mycosphaerellales</taxon>
        <taxon>Mycosphaerellaceae</taxon>
        <taxon>Sphaerulina</taxon>
    </lineage>
</organism>
<protein>
    <submittedName>
        <fullName evidence="5">Glycosyltransferase family 34 protein</fullName>
    </submittedName>
</protein>
<comment type="similarity">
    <text evidence="1">Belongs to the glycosyltransferase 34 family.</text>
</comment>
<dbReference type="STRING" id="692275.M3DEI0"/>
<dbReference type="Gene3D" id="3.90.550.10">
    <property type="entry name" value="Spore Coat Polysaccharide Biosynthesis Protein SpsA, Chain A"/>
    <property type="match status" value="1"/>
</dbReference>
<dbReference type="AlphaFoldDB" id="M3DEI0"/>
<evidence type="ECO:0000256" key="3">
    <source>
        <dbReference type="ARBA" id="ARBA00022679"/>
    </source>
</evidence>
<dbReference type="GO" id="GO:0016757">
    <property type="term" value="F:glycosyltransferase activity"/>
    <property type="evidence" value="ECO:0007669"/>
    <property type="project" value="UniProtKB-KW"/>
</dbReference>
<keyword evidence="4" id="KW-0812">Transmembrane</keyword>
<sequence>MARTGVMEYRRNRSHVPNRSQLLLLIAFIIQGYVAYRYGVRSAKNDNHKILPPTPVPQKPLSNAAALADTPTIWSPTTTISAASSSSKFILGSMNDKPNSYDLLVISNKLRYAATHNYDIVWDFDKSSSSNSNSEPSYSKDWDRLTTMAKIIQNKLAGQNSYEWIWWTDYDLIVTNFSITLDSVVREALEQQQHVDEDVTRREEIDLIMTPDCFPVNSGSLLVRTSAWSLEWIGEMWRQRLVASEEDGRWRSLQDCLGDMYKSNTLSLQHKSIFIQQHKMNAFPEEIHCHQDGRAWQKGDFAIHMAGAWAHVKWADDPTGWLLRKY</sequence>
<keyword evidence="4" id="KW-0472">Membrane</keyword>
<dbReference type="HOGENOM" id="CLU_074018_0_0_1"/>
<dbReference type="OrthoDB" id="205108at2759"/>
<proteinExistence type="inferred from homology"/>
<reference evidence="5 6" key="1">
    <citation type="journal article" date="2012" name="PLoS Pathog.">
        <title>Diverse lifestyles and strategies of plant pathogenesis encoded in the genomes of eighteen Dothideomycetes fungi.</title>
        <authorList>
            <person name="Ohm R.A."/>
            <person name="Feau N."/>
            <person name="Henrissat B."/>
            <person name="Schoch C.L."/>
            <person name="Horwitz B.A."/>
            <person name="Barry K.W."/>
            <person name="Condon B.J."/>
            <person name="Copeland A.C."/>
            <person name="Dhillon B."/>
            <person name="Glaser F."/>
            <person name="Hesse C.N."/>
            <person name="Kosti I."/>
            <person name="LaButti K."/>
            <person name="Lindquist E.A."/>
            <person name="Lucas S."/>
            <person name="Salamov A.A."/>
            <person name="Bradshaw R.E."/>
            <person name="Ciuffetti L."/>
            <person name="Hamelin R.C."/>
            <person name="Kema G.H.J."/>
            <person name="Lawrence C."/>
            <person name="Scott J.A."/>
            <person name="Spatafora J.W."/>
            <person name="Turgeon B.G."/>
            <person name="de Wit P.J.G.M."/>
            <person name="Zhong S."/>
            <person name="Goodwin S.B."/>
            <person name="Grigoriev I.V."/>
        </authorList>
    </citation>
    <scope>NUCLEOTIDE SEQUENCE [LARGE SCALE GENOMIC DNA]</scope>
    <source>
        <strain evidence="5 6">SO2202</strain>
    </source>
</reference>
<keyword evidence="4" id="KW-1133">Transmembrane helix</keyword>
<dbReference type="RefSeq" id="XP_016764035.1">
    <property type="nucleotide sequence ID" value="XM_016910264.1"/>
</dbReference>
<name>M3DEI0_SPHMS</name>
<keyword evidence="6" id="KW-1185">Reference proteome</keyword>
<dbReference type="Pfam" id="PF05637">
    <property type="entry name" value="Glyco_transf_34"/>
    <property type="match status" value="1"/>
</dbReference>
<dbReference type="Proteomes" id="UP000016931">
    <property type="component" value="Unassembled WGS sequence"/>
</dbReference>
<feature type="transmembrane region" description="Helical" evidence="4">
    <location>
        <begin position="21"/>
        <end position="39"/>
    </location>
</feature>
<evidence type="ECO:0000313" key="5">
    <source>
        <dbReference type="EMBL" id="EMF15914.1"/>
    </source>
</evidence>
<dbReference type="InterPro" id="IPR029044">
    <property type="entry name" value="Nucleotide-diphossugar_trans"/>
</dbReference>
<evidence type="ECO:0000256" key="1">
    <source>
        <dbReference type="ARBA" id="ARBA00005664"/>
    </source>
</evidence>
<feature type="non-terminal residue" evidence="5">
    <location>
        <position position="326"/>
    </location>
</feature>
<dbReference type="GeneID" id="27907401"/>
<dbReference type="eggNOG" id="KOG4748">
    <property type="taxonomic scope" value="Eukaryota"/>
</dbReference>
<dbReference type="PANTHER" id="PTHR31306">
    <property type="entry name" value="ALPHA-1,6-MANNOSYLTRANSFERASE MNN11-RELATED"/>
    <property type="match status" value="1"/>
</dbReference>
<dbReference type="PANTHER" id="PTHR31306:SF5">
    <property type="entry name" value="ALPHA-1,6-MANNOSYLTRANSFERASE MNN10-RELATED"/>
    <property type="match status" value="1"/>
</dbReference>
<accession>M3DEI0</accession>
<dbReference type="EMBL" id="KB456261">
    <property type="protein sequence ID" value="EMF15914.1"/>
    <property type="molecule type" value="Genomic_DNA"/>
</dbReference>
<keyword evidence="3 5" id="KW-0808">Transferase</keyword>
<gene>
    <name evidence="5" type="ORF">SEPMUDRAFT_81142</name>
</gene>
<evidence type="ECO:0000313" key="6">
    <source>
        <dbReference type="Proteomes" id="UP000016931"/>
    </source>
</evidence>